<accession>A0A941GRU1</accession>
<proteinExistence type="predicted"/>
<protein>
    <submittedName>
        <fullName evidence="2">Molecular chaperone GrpE</fullName>
    </submittedName>
</protein>
<reference evidence="2" key="1">
    <citation type="submission" date="2021-02" db="EMBL/GenBank/DDBJ databases">
        <title>Metagenome analyses of Stigonema ocellatum DSM 106950, Chlorogloea purpurea SAG 13.99 and Gomphosphaeria aponina DSM 107014.</title>
        <authorList>
            <person name="Marter P."/>
            <person name="Huang S."/>
        </authorList>
    </citation>
    <scope>NUCLEOTIDE SEQUENCE</scope>
    <source>
        <strain evidence="2">JP213</strain>
    </source>
</reference>
<evidence type="ECO:0000313" key="2">
    <source>
        <dbReference type="EMBL" id="MBR8828679.1"/>
    </source>
</evidence>
<dbReference type="EMBL" id="JADQBC010000081">
    <property type="protein sequence ID" value="MBR8828679.1"/>
    <property type="molecule type" value="Genomic_DNA"/>
</dbReference>
<organism evidence="2 3">
    <name type="scientific">Gomphosphaeria aponina SAG 52.96 = DSM 107014</name>
    <dbReference type="NCBI Taxonomy" id="1521640"/>
    <lineage>
        <taxon>Bacteria</taxon>
        <taxon>Bacillati</taxon>
        <taxon>Cyanobacteriota</taxon>
        <taxon>Cyanophyceae</taxon>
        <taxon>Oscillatoriophycideae</taxon>
        <taxon>Chroococcales</taxon>
        <taxon>Gomphosphaeriaceae</taxon>
        <taxon>Gomphosphaeria</taxon>
    </lineage>
</organism>
<comment type="caution">
    <text evidence="2">The sequence shown here is derived from an EMBL/GenBank/DDBJ whole genome shotgun (WGS) entry which is preliminary data.</text>
</comment>
<evidence type="ECO:0000313" key="3">
    <source>
        <dbReference type="Proteomes" id="UP000767446"/>
    </source>
</evidence>
<dbReference type="Proteomes" id="UP000767446">
    <property type="component" value="Unassembled WGS sequence"/>
</dbReference>
<gene>
    <name evidence="2" type="ORF">DSM107014_12400</name>
</gene>
<evidence type="ECO:0000256" key="1">
    <source>
        <dbReference type="SAM" id="Coils"/>
    </source>
</evidence>
<sequence length="198" mass="22356">MMFDSHLLFFGIVLWLAGTAFVLSLFGEQSMEAVAPKDMEELAKKYLLSQGELTEKSRQLASEAKARAALEQQCRRLREELQQQSSQLTADFRSATFEQLQSLLTNYPTACKMAEIKPDLPAKNLVALFVSLENLLASWGYEVIGEPGEKVSYNPQWHQPDRAEITPGELVYIRFVGYREGDRILIPAKVSRTLPGEK</sequence>
<feature type="coiled-coil region" evidence="1">
    <location>
        <begin position="53"/>
        <end position="87"/>
    </location>
</feature>
<keyword evidence="1" id="KW-0175">Coiled coil</keyword>
<dbReference type="AlphaFoldDB" id="A0A941GRU1"/>
<name>A0A941GRU1_9CHRO</name>